<protein>
    <submittedName>
        <fullName evidence="1">Uncharacterized protein</fullName>
    </submittedName>
</protein>
<proteinExistence type="predicted"/>
<accession>A0A5C5X2Z9</accession>
<dbReference type="AlphaFoldDB" id="A0A5C5X2Z9"/>
<comment type="caution">
    <text evidence="1">The sequence shown here is derived from an EMBL/GenBank/DDBJ whole genome shotgun (WGS) entry which is preliminary data.</text>
</comment>
<keyword evidence="2" id="KW-1185">Reference proteome</keyword>
<reference evidence="1 2" key="1">
    <citation type="submission" date="2019-02" db="EMBL/GenBank/DDBJ databases">
        <title>Deep-cultivation of Planctomycetes and their phenomic and genomic characterization uncovers novel biology.</title>
        <authorList>
            <person name="Wiegand S."/>
            <person name="Jogler M."/>
            <person name="Boedeker C."/>
            <person name="Pinto D."/>
            <person name="Vollmers J."/>
            <person name="Rivas-Marin E."/>
            <person name="Kohn T."/>
            <person name="Peeters S.H."/>
            <person name="Heuer A."/>
            <person name="Rast P."/>
            <person name="Oberbeckmann S."/>
            <person name="Bunk B."/>
            <person name="Jeske O."/>
            <person name="Meyerdierks A."/>
            <person name="Storesund J.E."/>
            <person name="Kallscheuer N."/>
            <person name="Luecker S."/>
            <person name="Lage O.M."/>
            <person name="Pohl T."/>
            <person name="Merkel B.J."/>
            <person name="Hornburger P."/>
            <person name="Mueller R.-W."/>
            <person name="Bruemmer F."/>
            <person name="Labrenz M."/>
            <person name="Spormann A.M."/>
            <person name="Op Den Camp H."/>
            <person name="Overmann J."/>
            <person name="Amann R."/>
            <person name="Jetten M.S.M."/>
            <person name="Mascher T."/>
            <person name="Medema M.H."/>
            <person name="Devos D.P."/>
            <person name="Kaster A.-K."/>
            <person name="Ovreas L."/>
            <person name="Rohde M."/>
            <person name="Galperin M.Y."/>
            <person name="Jogler C."/>
        </authorList>
    </citation>
    <scope>NUCLEOTIDE SEQUENCE [LARGE SCALE GENOMIC DNA]</scope>
    <source>
        <strain evidence="1 2">KOR42</strain>
    </source>
</reference>
<dbReference type="EMBL" id="SIHI01000001">
    <property type="protein sequence ID" value="TWT57168.1"/>
    <property type="molecule type" value="Genomic_DNA"/>
</dbReference>
<organism evidence="1 2">
    <name type="scientific">Thalassoglobus neptunius</name>
    <dbReference type="NCBI Taxonomy" id="1938619"/>
    <lineage>
        <taxon>Bacteria</taxon>
        <taxon>Pseudomonadati</taxon>
        <taxon>Planctomycetota</taxon>
        <taxon>Planctomycetia</taxon>
        <taxon>Planctomycetales</taxon>
        <taxon>Planctomycetaceae</taxon>
        <taxon>Thalassoglobus</taxon>
    </lineage>
</organism>
<name>A0A5C5X2Z9_9PLAN</name>
<evidence type="ECO:0000313" key="2">
    <source>
        <dbReference type="Proteomes" id="UP000317243"/>
    </source>
</evidence>
<evidence type="ECO:0000313" key="1">
    <source>
        <dbReference type="EMBL" id="TWT57168.1"/>
    </source>
</evidence>
<gene>
    <name evidence="1" type="ORF">KOR42_05260</name>
</gene>
<dbReference type="Proteomes" id="UP000317243">
    <property type="component" value="Unassembled WGS sequence"/>
</dbReference>
<sequence>MPATINGLRWLDLSLEVIDAMRIGRRELKVGESDSHVEQFRSVRAWMVNAGETCRFLRK</sequence>